<dbReference type="InterPro" id="IPR050144">
    <property type="entry name" value="AAE_transporter"/>
</dbReference>
<dbReference type="GO" id="GO:0008324">
    <property type="term" value="F:monoatomic cation transmembrane transporter activity"/>
    <property type="evidence" value="ECO:0007669"/>
    <property type="project" value="InterPro"/>
</dbReference>
<dbReference type="PANTHER" id="PTHR30445">
    <property type="entry name" value="K(+)_H(+) ANTIPORTER SUBUNIT KHTT"/>
    <property type="match status" value="1"/>
</dbReference>
<evidence type="ECO:0000313" key="2">
    <source>
        <dbReference type="EMBL" id="SNR23231.1"/>
    </source>
</evidence>
<gene>
    <name evidence="2" type="ORF">SAMN06272737_10165</name>
</gene>
<evidence type="ECO:0000259" key="1">
    <source>
        <dbReference type="PROSITE" id="PS51202"/>
    </source>
</evidence>
<reference evidence="2 3" key="1">
    <citation type="submission" date="2017-06" db="EMBL/GenBank/DDBJ databases">
        <authorList>
            <person name="Kim H.J."/>
            <person name="Triplett B.A."/>
        </authorList>
    </citation>
    <scope>NUCLEOTIDE SEQUENCE [LARGE SCALE GENOMIC DNA]</scope>
    <source>
        <strain evidence="2 3">DSM 44272</strain>
    </source>
</reference>
<dbReference type="GO" id="GO:0006813">
    <property type="term" value="P:potassium ion transport"/>
    <property type="evidence" value="ECO:0007669"/>
    <property type="project" value="InterPro"/>
</dbReference>
<dbReference type="Pfam" id="PF02080">
    <property type="entry name" value="TrkA_C"/>
    <property type="match status" value="1"/>
</dbReference>
<dbReference type="Gene3D" id="3.30.70.1450">
    <property type="entry name" value="Regulator of K+ conductance, C-terminal domain"/>
    <property type="match status" value="1"/>
</dbReference>
<dbReference type="InterPro" id="IPR006037">
    <property type="entry name" value="RCK_C"/>
</dbReference>
<dbReference type="PROSITE" id="PS51202">
    <property type="entry name" value="RCK_C"/>
    <property type="match status" value="1"/>
</dbReference>
<dbReference type="Pfam" id="PF25991">
    <property type="entry name" value="KhtT_N"/>
    <property type="match status" value="1"/>
</dbReference>
<protein>
    <submittedName>
        <fullName evidence="2">Potassium/proton antiporter regulatory subunit, CPA2 family</fullName>
    </submittedName>
</protein>
<dbReference type="InterPro" id="IPR036721">
    <property type="entry name" value="RCK_C_sf"/>
</dbReference>
<organism evidence="2 3">
    <name type="scientific">Blastococcus mobilis</name>
    <dbReference type="NCBI Taxonomy" id="1938746"/>
    <lineage>
        <taxon>Bacteria</taxon>
        <taxon>Bacillati</taxon>
        <taxon>Actinomycetota</taxon>
        <taxon>Actinomycetes</taxon>
        <taxon>Geodermatophilales</taxon>
        <taxon>Geodermatophilaceae</taxon>
        <taxon>Blastococcus</taxon>
    </lineage>
</organism>
<dbReference type="Proteomes" id="UP000198403">
    <property type="component" value="Unassembled WGS sequence"/>
</dbReference>
<dbReference type="SUPFAM" id="SSF116726">
    <property type="entry name" value="TrkA C-terminal domain-like"/>
    <property type="match status" value="1"/>
</dbReference>
<dbReference type="AlphaFoldDB" id="A0A238UMS4"/>
<accession>A0A238UMS4</accession>
<dbReference type="PANTHER" id="PTHR30445:SF8">
    <property type="entry name" value="K(+)_H(+) ANTIPORTER SUBUNIT KHTT"/>
    <property type="match status" value="1"/>
</dbReference>
<dbReference type="PIRSF" id="PIRSF005028">
    <property type="entry name" value="KhtT"/>
    <property type="match status" value="1"/>
</dbReference>
<feature type="domain" description="RCK C-terminal" evidence="1">
    <location>
        <begin position="76"/>
        <end position="162"/>
    </location>
</feature>
<sequence>MPVMDLEETLLPGVGVRYEVRIRTGEVLGIVVQREGGAEISVYDRRDPDRVRDVFRLSPEEADAVAEVLGAPRLTQRFADLSREVPGLRSARFPIAPGSPFDGRTLGDTRARTLTGCSIVALVRDADVVPSPGPEHGLRAGDVLVAIGSASGLEQLDRRLSGQADG</sequence>
<keyword evidence="3" id="KW-1185">Reference proteome</keyword>
<dbReference type="InterPro" id="IPR026278">
    <property type="entry name" value="KhtT"/>
</dbReference>
<name>A0A238UMS4_9ACTN</name>
<proteinExistence type="predicted"/>
<dbReference type="EMBL" id="FZNO01000001">
    <property type="protein sequence ID" value="SNR23231.1"/>
    <property type="molecule type" value="Genomic_DNA"/>
</dbReference>
<dbReference type="InterPro" id="IPR058776">
    <property type="entry name" value="KhtT-like_N"/>
</dbReference>
<evidence type="ECO:0000313" key="3">
    <source>
        <dbReference type="Proteomes" id="UP000198403"/>
    </source>
</evidence>